<dbReference type="InterPro" id="IPR010663">
    <property type="entry name" value="Znf_FPG/IleRS"/>
</dbReference>
<evidence type="ECO:0000256" key="7">
    <source>
        <dbReference type="ARBA" id="ARBA00025217"/>
    </source>
</evidence>
<evidence type="ECO:0000256" key="1">
    <source>
        <dbReference type="ARBA" id="ARBA00006887"/>
    </source>
</evidence>
<evidence type="ECO:0000256" key="2">
    <source>
        <dbReference type="ARBA" id="ARBA00022598"/>
    </source>
</evidence>
<dbReference type="EC" id="6.1.1.5" evidence="9"/>
<evidence type="ECO:0000256" key="9">
    <source>
        <dbReference type="HAMAP-Rule" id="MF_02002"/>
    </source>
</evidence>
<evidence type="ECO:0000313" key="13">
    <source>
        <dbReference type="EMBL" id="TET93301.1"/>
    </source>
</evidence>
<feature type="binding site" evidence="9">
    <location>
        <position position="559"/>
    </location>
    <ligand>
        <name>L-isoleucyl-5'-AMP</name>
        <dbReference type="ChEBI" id="CHEBI:178002"/>
    </ligand>
</feature>
<keyword evidence="9" id="KW-0862">Zinc</keyword>
<dbReference type="CDD" id="cd00818">
    <property type="entry name" value="IleRS_core"/>
    <property type="match status" value="1"/>
</dbReference>
<reference evidence="13 14" key="1">
    <citation type="submission" date="2019-03" db="EMBL/GenBank/DDBJ databases">
        <title>Metabolic potential of uncultured bacteria and archaea associated with petroleum seepage in deep-sea sediments.</title>
        <authorList>
            <person name="Dong X."/>
            <person name="Hubert C."/>
        </authorList>
    </citation>
    <scope>NUCLEOTIDE SEQUENCE [LARGE SCALE GENOMIC DNA]</scope>
    <source>
        <strain evidence="13">E29_bin28</strain>
    </source>
</reference>
<evidence type="ECO:0000259" key="10">
    <source>
        <dbReference type="Pfam" id="PF00133"/>
    </source>
</evidence>
<dbReference type="Pfam" id="PF06827">
    <property type="entry name" value="zf-FPG_IleRS"/>
    <property type="match status" value="1"/>
</dbReference>
<evidence type="ECO:0000256" key="5">
    <source>
        <dbReference type="ARBA" id="ARBA00022917"/>
    </source>
</evidence>
<dbReference type="EMBL" id="SOIJ01000124">
    <property type="protein sequence ID" value="TET93301.1"/>
    <property type="molecule type" value="Genomic_DNA"/>
</dbReference>
<feature type="domain" description="Methionyl/Valyl/Leucyl/Isoleucyl-tRNA synthetase anticodon-binding" evidence="12">
    <location>
        <begin position="683"/>
        <end position="854"/>
    </location>
</feature>
<dbReference type="Gene3D" id="3.90.740.10">
    <property type="entry name" value="Valyl/Leucyl/Isoleucyl-tRNA synthetase, editing domain"/>
    <property type="match status" value="1"/>
</dbReference>
<keyword evidence="2 9" id="KW-0436">Ligase</keyword>
<dbReference type="PANTHER" id="PTHR42765:SF1">
    <property type="entry name" value="ISOLEUCINE--TRNA LIGASE, MITOCHONDRIAL"/>
    <property type="match status" value="1"/>
</dbReference>
<evidence type="ECO:0000259" key="12">
    <source>
        <dbReference type="Pfam" id="PF08264"/>
    </source>
</evidence>
<feature type="domain" description="Zinc finger FPG/IleRS-type" evidence="11">
    <location>
        <begin position="902"/>
        <end position="928"/>
    </location>
</feature>
<dbReference type="Gene3D" id="1.10.10.830">
    <property type="entry name" value="Ile-tRNA synthetase CP2 domain-like"/>
    <property type="match status" value="1"/>
</dbReference>
<dbReference type="GO" id="GO:0008270">
    <property type="term" value="F:zinc ion binding"/>
    <property type="evidence" value="ECO:0007669"/>
    <property type="project" value="UniProtKB-UniRule"/>
</dbReference>
<dbReference type="InterPro" id="IPR050081">
    <property type="entry name" value="Ile-tRNA_ligase"/>
</dbReference>
<dbReference type="InterPro" id="IPR033708">
    <property type="entry name" value="Anticodon_Ile_BEm"/>
</dbReference>
<keyword evidence="6 9" id="KW-0030">Aminoacyl-tRNA synthetase</keyword>
<feature type="binding site" evidence="9">
    <location>
        <position position="923"/>
    </location>
    <ligand>
        <name>Zn(2+)</name>
        <dbReference type="ChEBI" id="CHEBI:29105"/>
    </ligand>
</feature>
<comment type="subcellular location">
    <subcellularLocation>
        <location evidence="9">Cytoplasm</location>
    </subcellularLocation>
</comment>
<evidence type="ECO:0000256" key="6">
    <source>
        <dbReference type="ARBA" id="ARBA00023146"/>
    </source>
</evidence>
<evidence type="ECO:0000259" key="11">
    <source>
        <dbReference type="Pfam" id="PF06827"/>
    </source>
</evidence>
<comment type="catalytic activity">
    <reaction evidence="8 9">
        <text>tRNA(Ile) + L-isoleucine + ATP = L-isoleucyl-tRNA(Ile) + AMP + diphosphate</text>
        <dbReference type="Rhea" id="RHEA:11060"/>
        <dbReference type="Rhea" id="RHEA-COMP:9666"/>
        <dbReference type="Rhea" id="RHEA-COMP:9695"/>
        <dbReference type="ChEBI" id="CHEBI:30616"/>
        <dbReference type="ChEBI" id="CHEBI:33019"/>
        <dbReference type="ChEBI" id="CHEBI:58045"/>
        <dbReference type="ChEBI" id="CHEBI:78442"/>
        <dbReference type="ChEBI" id="CHEBI:78528"/>
        <dbReference type="ChEBI" id="CHEBI:456215"/>
        <dbReference type="EC" id="6.1.1.5"/>
    </reaction>
</comment>
<feature type="short sequence motif" description="'HIGH' region" evidence="9">
    <location>
        <begin position="57"/>
        <end position="67"/>
    </location>
</feature>
<comment type="function">
    <text evidence="7 9">Catalyzes the attachment of isoleucine to tRNA(Ile). As IleRS can inadvertently accommodate and process structurally similar amino acids such as valine, to avoid such errors it has two additional distinct tRNA(Ile)-dependent editing activities. One activity is designated as 'pretransfer' editing and involves the hydrolysis of activated Val-AMP. The other activity is designated 'posttransfer' editing and involves deacylation of mischarged Val-tRNA(Ile).</text>
</comment>
<dbReference type="InterPro" id="IPR009080">
    <property type="entry name" value="tRNAsynth_Ia_anticodon-bd"/>
</dbReference>
<dbReference type="Proteomes" id="UP000316925">
    <property type="component" value="Unassembled WGS sequence"/>
</dbReference>
<evidence type="ECO:0000256" key="8">
    <source>
        <dbReference type="ARBA" id="ARBA00048359"/>
    </source>
</evidence>
<dbReference type="NCBIfam" id="TIGR00392">
    <property type="entry name" value="ileS"/>
    <property type="match status" value="1"/>
</dbReference>
<dbReference type="GO" id="GO:0004822">
    <property type="term" value="F:isoleucine-tRNA ligase activity"/>
    <property type="evidence" value="ECO:0007669"/>
    <property type="project" value="UniProtKB-UniRule"/>
</dbReference>
<organism evidence="13 14">
    <name type="scientific">Aerophobetes bacterium</name>
    <dbReference type="NCBI Taxonomy" id="2030807"/>
    <lineage>
        <taxon>Bacteria</taxon>
        <taxon>Candidatus Aerophobota</taxon>
    </lineage>
</organism>
<dbReference type="HAMAP" id="MF_02002">
    <property type="entry name" value="Ile_tRNA_synth_type1"/>
    <property type="match status" value="1"/>
</dbReference>
<protein>
    <recommendedName>
        <fullName evidence="9">Isoleucine--tRNA ligase</fullName>
        <ecNumber evidence="9">6.1.1.5</ecNumber>
    </recommendedName>
    <alternativeName>
        <fullName evidence="9">Isoleucyl-tRNA synthetase</fullName>
        <shortName evidence="9">IleRS</shortName>
    </alternativeName>
</protein>
<evidence type="ECO:0000256" key="4">
    <source>
        <dbReference type="ARBA" id="ARBA00022840"/>
    </source>
</evidence>
<feature type="binding site" evidence="9">
    <location>
        <position position="906"/>
    </location>
    <ligand>
        <name>Zn(2+)</name>
        <dbReference type="ChEBI" id="CHEBI:29105"/>
    </ligand>
</feature>
<evidence type="ECO:0000256" key="3">
    <source>
        <dbReference type="ARBA" id="ARBA00022741"/>
    </source>
</evidence>
<dbReference type="InterPro" id="IPR023585">
    <property type="entry name" value="Ile-tRNA-ligase_type1"/>
</dbReference>
<dbReference type="Pfam" id="PF08264">
    <property type="entry name" value="Anticodon_1"/>
    <property type="match status" value="1"/>
</dbReference>
<keyword evidence="4 9" id="KW-0067">ATP-binding</keyword>
<accession>A0A523YP70</accession>
<comment type="caution">
    <text evidence="13">The sequence shown here is derived from an EMBL/GenBank/DDBJ whole genome shotgun (WGS) entry which is preliminary data.</text>
</comment>
<gene>
    <name evidence="9 13" type="primary">ileS</name>
    <name evidence="13" type="ORF">E3J33_02155</name>
</gene>
<feature type="domain" description="Aminoacyl-tRNA synthetase class Ia" evidence="10">
    <location>
        <begin position="27"/>
        <end position="639"/>
    </location>
</feature>
<dbReference type="GO" id="GO:0006428">
    <property type="term" value="P:isoleucyl-tRNA aminoacylation"/>
    <property type="evidence" value="ECO:0007669"/>
    <property type="project" value="UniProtKB-UniRule"/>
</dbReference>
<feature type="binding site" evidence="9">
    <location>
        <position position="926"/>
    </location>
    <ligand>
        <name>Zn(2+)</name>
        <dbReference type="ChEBI" id="CHEBI:29105"/>
    </ligand>
</feature>
<evidence type="ECO:0000313" key="14">
    <source>
        <dbReference type="Proteomes" id="UP000316925"/>
    </source>
</evidence>
<dbReference type="SUPFAM" id="SSF47323">
    <property type="entry name" value="Anticodon-binding domain of a subclass of class I aminoacyl-tRNA synthetases"/>
    <property type="match status" value="1"/>
</dbReference>
<sequence>MNYSGTLNLPTTAFPMRAGLAQKEVEILRFWEKEKIYPKIRKKRKGLPNYTLHDGPPYANGDIHLGQVLNKILKDVVVKYKTMRGFDAPFVPGWDCHGLPVEHQLFRKLGISKNEISQLEFRRKAREYATHFVHQQREEFKRLGIFGRWENPYLTMDPKYEAEIVKIFGIIFQKGYIYRGLKPIHWCFNCQTALAEAEIEYKERESPSVWVKFEIADRLRFSPSGLRVYLLIWTTTPWTLPANLGIALHPDFSYCFTQVKDEVFILAKDLVERVSKETGIDEIKLLRTVKGKELEGIRYSHPFLPRKSEILLADFVTLQEGTGCVHVAPGHGEEDYELGRRHNLPILSPVDDEGKFTSEVEELEGTSIFAANPLIIKRLKRDGYLLFDGTIWHSYPHCWRCGSPLIFRATPQWFLNVDEHNLRNRSLQAVLKKVKWVPHQSRMRIKSMLEERPDWCLSRQRYWGVGIPVVYCQGCGEAIIDEKIISNIEALTAKEGSDAWFKKRVEEILPPGFKCPKCGEDEFRKEEDIVDVWFESGVSHEASVEREESLRDPADLYLEGSDQHRGWFQSSLLTSMALKGRAPYRKVFTHGFVVDSQGRKMSKSRGNVVDPQKIVEDKGADILRLWVCLQDYTQDVRISDEILNYSVEVYRRIRNTFRFLLGNLYDFYPLQDTLPLKEMREIDRWILSRLQSIIKLTIVSFEAFRFYEAVHLIHNFAEHDLSSFYFDVLKDRLYTFPAKSEARKSAQTALWCLLLNLTHLMAPILSFTSEETWGHIKKKGLRTKGITSKKQKEELKNNPPESIFLSTWPKKNAEMVNEDLEKKWQQILKVRSKALKKLEEAREAKKIASSLETGILIHGPTSLISLLESLGDGLKEVFIVSEVKLKVAPEIKIKVKRAGGRKCERCWNYSLRVGGDKKHPNLCERCCKVIASLAKESL</sequence>
<dbReference type="GO" id="GO:0002161">
    <property type="term" value="F:aminoacyl-tRNA deacylase activity"/>
    <property type="evidence" value="ECO:0007669"/>
    <property type="project" value="InterPro"/>
</dbReference>
<feature type="short sequence motif" description="'KMSKS' region" evidence="9">
    <location>
        <begin position="600"/>
        <end position="604"/>
    </location>
</feature>
<dbReference type="GO" id="GO:0005829">
    <property type="term" value="C:cytosol"/>
    <property type="evidence" value="ECO:0007669"/>
    <property type="project" value="TreeGrafter"/>
</dbReference>
<keyword evidence="9" id="KW-0963">Cytoplasm</keyword>
<feature type="binding site" evidence="9">
    <location>
        <position position="903"/>
    </location>
    <ligand>
        <name>Zn(2+)</name>
        <dbReference type="ChEBI" id="CHEBI:29105"/>
    </ligand>
</feature>
<dbReference type="SUPFAM" id="SSF52374">
    <property type="entry name" value="Nucleotidylyl transferase"/>
    <property type="match status" value="1"/>
</dbReference>
<dbReference type="CDD" id="cd07960">
    <property type="entry name" value="Anticodon_Ia_Ile_BEm"/>
    <property type="match status" value="1"/>
</dbReference>
<dbReference type="InterPro" id="IPR014729">
    <property type="entry name" value="Rossmann-like_a/b/a_fold"/>
</dbReference>
<dbReference type="Gene3D" id="3.40.50.620">
    <property type="entry name" value="HUPs"/>
    <property type="match status" value="2"/>
</dbReference>
<dbReference type="InterPro" id="IPR002301">
    <property type="entry name" value="Ile-tRNA-ligase"/>
</dbReference>
<keyword evidence="9" id="KW-0479">Metal-binding</keyword>
<comment type="domain">
    <text evidence="9">IleRS has two distinct active sites: one for aminoacylation and one for editing. The misactivated valine is translocated from the active site to the editing site, which sterically excludes the correctly activated isoleucine. The single editing site contains two valyl binding pockets, one specific for each substrate (Val-AMP or Val-tRNA(Ile)).</text>
</comment>
<dbReference type="GO" id="GO:0005524">
    <property type="term" value="F:ATP binding"/>
    <property type="evidence" value="ECO:0007669"/>
    <property type="project" value="UniProtKB-UniRule"/>
</dbReference>
<name>A0A523YP70_UNCAE</name>
<dbReference type="AlphaFoldDB" id="A0A523YP70"/>
<dbReference type="Pfam" id="PF00133">
    <property type="entry name" value="tRNA-synt_1"/>
    <property type="match status" value="1"/>
</dbReference>
<dbReference type="GO" id="GO:0000049">
    <property type="term" value="F:tRNA binding"/>
    <property type="evidence" value="ECO:0007669"/>
    <property type="project" value="InterPro"/>
</dbReference>
<dbReference type="PANTHER" id="PTHR42765">
    <property type="entry name" value="SOLEUCYL-TRNA SYNTHETASE"/>
    <property type="match status" value="1"/>
</dbReference>
<dbReference type="InterPro" id="IPR013155">
    <property type="entry name" value="M/V/L/I-tRNA-synth_anticd-bd"/>
</dbReference>
<dbReference type="FunFam" id="3.40.50.620:FF:000152">
    <property type="entry name" value="Isoleucine--tRNA ligase"/>
    <property type="match status" value="1"/>
</dbReference>
<dbReference type="PRINTS" id="PR00984">
    <property type="entry name" value="TRNASYNTHILE"/>
</dbReference>
<dbReference type="SUPFAM" id="SSF50677">
    <property type="entry name" value="ValRS/IleRS/LeuRS editing domain"/>
    <property type="match status" value="1"/>
</dbReference>
<keyword evidence="5 9" id="KW-0648">Protein biosynthesis</keyword>
<comment type="subunit">
    <text evidence="9">Monomer.</text>
</comment>
<dbReference type="Gene3D" id="1.10.730.20">
    <property type="match status" value="1"/>
</dbReference>
<feature type="binding site" evidence="9">
    <location>
        <position position="603"/>
    </location>
    <ligand>
        <name>ATP</name>
        <dbReference type="ChEBI" id="CHEBI:30616"/>
    </ligand>
</feature>
<comment type="similarity">
    <text evidence="1 9">Belongs to the class-I aminoacyl-tRNA synthetase family. IleS type 1 subfamily.</text>
</comment>
<proteinExistence type="inferred from homology"/>
<dbReference type="InterPro" id="IPR002300">
    <property type="entry name" value="aa-tRNA-synth_Ia"/>
</dbReference>
<keyword evidence="3 9" id="KW-0547">Nucleotide-binding</keyword>
<comment type="cofactor">
    <cofactor evidence="9">
        <name>Zn(2+)</name>
        <dbReference type="ChEBI" id="CHEBI:29105"/>
    </cofactor>
    <text evidence="9">Binds 1 zinc ion per subunit.</text>
</comment>
<dbReference type="InterPro" id="IPR009008">
    <property type="entry name" value="Val/Leu/Ile-tRNA-synth_edit"/>
</dbReference>